<sequence>MCLKNLLCTESH</sequence>
<reference evidence="1" key="1">
    <citation type="submission" date="2018-02" db="EMBL/GenBank/DDBJ databases">
        <title>Rhizophora mucronata_Transcriptome.</title>
        <authorList>
            <person name="Meera S.P."/>
            <person name="Sreeshan A."/>
            <person name="Augustine A."/>
        </authorList>
    </citation>
    <scope>NUCLEOTIDE SEQUENCE</scope>
    <source>
        <tissue evidence="1">Leaf</tissue>
    </source>
</reference>
<organism evidence="1">
    <name type="scientific">Rhizophora mucronata</name>
    <name type="common">Asiatic mangrove</name>
    <dbReference type="NCBI Taxonomy" id="61149"/>
    <lineage>
        <taxon>Eukaryota</taxon>
        <taxon>Viridiplantae</taxon>
        <taxon>Streptophyta</taxon>
        <taxon>Embryophyta</taxon>
        <taxon>Tracheophyta</taxon>
        <taxon>Spermatophyta</taxon>
        <taxon>Magnoliopsida</taxon>
        <taxon>eudicotyledons</taxon>
        <taxon>Gunneridae</taxon>
        <taxon>Pentapetalae</taxon>
        <taxon>rosids</taxon>
        <taxon>fabids</taxon>
        <taxon>Malpighiales</taxon>
        <taxon>Rhizophoraceae</taxon>
        <taxon>Rhizophora</taxon>
    </lineage>
</organism>
<name>A0A2P2PZ34_RHIMU</name>
<evidence type="ECO:0000313" key="1">
    <source>
        <dbReference type="EMBL" id="MBX59992.1"/>
    </source>
</evidence>
<dbReference type="EMBL" id="GGEC01079508">
    <property type="protein sequence ID" value="MBX59992.1"/>
    <property type="molecule type" value="Transcribed_RNA"/>
</dbReference>
<proteinExistence type="predicted"/>
<accession>A0A2P2PZ34</accession>
<protein>
    <submittedName>
        <fullName evidence="1">Uncharacterized protein</fullName>
    </submittedName>
</protein>